<gene>
    <name evidence="2" type="ORF">FHX52_2716</name>
</gene>
<feature type="chain" id="PRO_5039587511" evidence="1">
    <location>
        <begin position="20"/>
        <end position="507"/>
    </location>
</feature>
<dbReference type="SUPFAM" id="SSF53649">
    <property type="entry name" value="Alkaline phosphatase-like"/>
    <property type="match status" value="1"/>
</dbReference>
<proteinExistence type="predicted"/>
<accession>A0A543PPL1</accession>
<dbReference type="InterPro" id="IPR002591">
    <property type="entry name" value="Phosphodiest/P_Trfase"/>
</dbReference>
<feature type="signal peptide" evidence="1">
    <location>
        <begin position="1"/>
        <end position="19"/>
    </location>
</feature>
<evidence type="ECO:0000256" key="1">
    <source>
        <dbReference type="SAM" id="SignalP"/>
    </source>
</evidence>
<dbReference type="OrthoDB" id="8355658at2"/>
<protein>
    <submittedName>
        <fullName evidence="2">Putative AlkP superfamily pyrophosphatase or phosphodiesterase</fullName>
    </submittedName>
</protein>
<dbReference type="Gene3D" id="3.40.720.10">
    <property type="entry name" value="Alkaline Phosphatase, subunit A"/>
    <property type="match status" value="1"/>
</dbReference>
<dbReference type="RefSeq" id="WP_141822819.1">
    <property type="nucleotide sequence ID" value="NZ_BAAAQC010000004.1"/>
</dbReference>
<sequence>MSKFWLRVLAVVVAPMAGALTFAPVGTATTLTNPKVEHVLLLSLDGFHDVDLTNYVAAHPSSALATVLDRGRRYSNASAQTPSDSFPGTLAMTTGGSPTSTGVYYDVSWDNNLSPAGSDCSTRGALVPFNQTINFNASSGDSVADINPAKLPRDPDHGCAVVYPHQFLKVNTIYEVAHAAGLRTAVADKHPSYEILSGPSGTGIDDFYGPEFNAAKADIAKIMVNDELKVTAVLNEIDGFTHDRSSAVGVPAIFGMNFQAPNIGQKFSGYVDAAGTTPERVTTLGPLTGSAPGLAQALDYVDGAIGRMLTRIDANGLTGETMIILTAKHANSPVDRSTVHWVDPTVFAPLINSVQPGLTAQVTADTMALIWLKDRSRAADVAAVLEANAATVGAGTVTSGAAVAGLFGGQLGGNASRIPDIVVQPTTGVVYAATNAKWVDHGSSSAEDTHVPLVIVEPGRQGGRTLTCPVSLRQVAPTILRALGLKESLLDAVRLEGTERLTNGDEC</sequence>
<dbReference type="Proteomes" id="UP000320085">
    <property type="component" value="Unassembled WGS sequence"/>
</dbReference>
<keyword evidence="1" id="KW-0732">Signal</keyword>
<dbReference type="AlphaFoldDB" id="A0A543PPL1"/>
<dbReference type="EMBL" id="VFQF01000002">
    <property type="protein sequence ID" value="TQN46011.1"/>
    <property type="molecule type" value="Genomic_DNA"/>
</dbReference>
<dbReference type="InterPro" id="IPR017850">
    <property type="entry name" value="Alkaline_phosphatase_core_sf"/>
</dbReference>
<evidence type="ECO:0000313" key="3">
    <source>
        <dbReference type="Proteomes" id="UP000320085"/>
    </source>
</evidence>
<comment type="caution">
    <text evidence="2">The sequence shown here is derived from an EMBL/GenBank/DDBJ whole genome shotgun (WGS) entry which is preliminary data.</text>
</comment>
<name>A0A543PPL1_9MICO</name>
<evidence type="ECO:0000313" key="2">
    <source>
        <dbReference type="EMBL" id="TQN46011.1"/>
    </source>
</evidence>
<organism evidence="2 3">
    <name type="scientific">Humibacillus xanthopallidus</name>
    <dbReference type="NCBI Taxonomy" id="412689"/>
    <lineage>
        <taxon>Bacteria</taxon>
        <taxon>Bacillati</taxon>
        <taxon>Actinomycetota</taxon>
        <taxon>Actinomycetes</taxon>
        <taxon>Micrococcales</taxon>
        <taxon>Intrasporangiaceae</taxon>
        <taxon>Humibacillus</taxon>
    </lineage>
</organism>
<dbReference type="Pfam" id="PF01663">
    <property type="entry name" value="Phosphodiest"/>
    <property type="match status" value="1"/>
</dbReference>
<reference evidence="2 3" key="1">
    <citation type="submission" date="2019-06" db="EMBL/GenBank/DDBJ databases">
        <title>Sequencing the genomes of 1000 actinobacteria strains.</title>
        <authorList>
            <person name="Klenk H.-P."/>
        </authorList>
    </citation>
    <scope>NUCLEOTIDE SEQUENCE [LARGE SCALE GENOMIC DNA]</scope>
    <source>
        <strain evidence="2 3">DSM 21776</strain>
    </source>
</reference>